<dbReference type="AlphaFoldDB" id="A0A9N9N023"/>
<organism evidence="3 4">
    <name type="scientific">Diatraea saccharalis</name>
    <name type="common">sugarcane borer</name>
    <dbReference type="NCBI Taxonomy" id="40085"/>
    <lineage>
        <taxon>Eukaryota</taxon>
        <taxon>Metazoa</taxon>
        <taxon>Ecdysozoa</taxon>
        <taxon>Arthropoda</taxon>
        <taxon>Hexapoda</taxon>
        <taxon>Insecta</taxon>
        <taxon>Pterygota</taxon>
        <taxon>Neoptera</taxon>
        <taxon>Endopterygota</taxon>
        <taxon>Lepidoptera</taxon>
        <taxon>Glossata</taxon>
        <taxon>Ditrysia</taxon>
        <taxon>Pyraloidea</taxon>
        <taxon>Crambidae</taxon>
        <taxon>Crambinae</taxon>
        <taxon>Diatraea</taxon>
    </lineage>
</organism>
<evidence type="ECO:0000313" key="3">
    <source>
        <dbReference type="EMBL" id="CAG9782426.1"/>
    </source>
</evidence>
<sequence length="577" mass="67113">MLRSPKPTQRQSGSQIPTPSPRMSLESNPKTPKKQTGMGPQEWGPDMERFWGDLTTIANRIAKVLEVLETQPTLRKDSKDKLIQTLKKTKEKAKGMETTAEEIRTYIEEQEIRFDRLKRENEELLKEGKIMERLSGFEIDLNRKQDNTLAKIEKTMEEWDERERKRMQEKEQYTVDFKTHREIEEKVETPSRIMKKLESIEDNLTAEIIDVGRRMREKAEDSEITIERIIEGKMNEVEKALRNKTDTGGYNISPDETIKTIEATRDFLNNRITHAREETISEVRTRTESLTKKLVEIGNTKERTVTEHTDTKTTYAEVLRERKTRVPKTLHSIIISSDNYMDTAEDVLNKAKERIEAKKEGLRIDRIRKCKDARIIIGCETTEQINKIEDKIKHSKGLKVEKITNKDPLVIIKDIFNGIEDEEMLKAVKDQNSSIFQGLNEEETKMRIKFKKSARNRNTTHVALQIKPVLWQRMTGAGYLHIDLQRVRVEDQSPVIQCTKCLEFGHGRKFCTESADRCSHCGGSHHRTDCPDRDEKPPRCHNCSRSELQDTSHNTFARECPVRAKWDFLARATTAYT</sequence>
<feature type="compositionally biased region" description="Polar residues" evidence="2">
    <location>
        <begin position="1"/>
        <end position="17"/>
    </location>
</feature>
<proteinExistence type="predicted"/>
<evidence type="ECO:0000256" key="2">
    <source>
        <dbReference type="SAM" id="MobiDB-lite"/>
    </source>
</evidence>
<protein>
    <submittedName>
        <fullName evidence="3">Uncharacterized protein</fullName>
    </submittedName>
</protein>
<name>A0A9N9N023_9NEOP</name>
<keyword evidence="4" id="KW-1185">Reference proteome</keyword>
<dbReference type="OrthoDB" id="10022108at2759"/>
<dbReference type="EMBL" id="OU893332">
    <property type="protein sequence ID" value="CAG9782426.1"/>
    <property type="molecule type" value="Genomic_DNA"/>
</dbReference>
<evidence type="ECO:0000313" key="4">
    <source>
        <dbReference type="Proteomes" id="UP001153714"/>
    </source>
</evidence>
<feature type="coiled-coil region" evidence="1">
    <location>
        <begin position="79"/>
        <end position="162"/>
    </location>
</feature>
<reference evidence="3" key="1">
    <citation type="submission" date="2021-12" db="EMBL/GenBank/DDBJ databases">
        <authorList>
            <person name="King R."/>
        </authorList>
    </citation>
    <scope>NUCLEOTIDE SEQUENCE</scope>
</reference>
<accession>A0A9N9N023</accession>
<gene>
    <name evidence="3" type="ORF">DIATSA_LOCUS683</name>
</gene>
<evidence type="ECO:0000256" key="1">
    <source>
        <dbReference type="SAM" id="Coils"/>
    </source>
</evidence>
<keyword evidence="1" id="KW-0175">Coiled coil</keyword>
<reference evidence="3" key="2">
    <citation type="submission" date="2022-10" db="EMBL/GenBank/DDBJ databases">
        <authorList>
            <consortium name="ENA_rothamsted_submissions"/>
            <consortium name="culmorum"/>
            <person name="King R."/>
        </authorList>
    </citation>
    <scope>NUCLEOTIDE SEQUENCE</scope>
</reference>
<feature type="region of interest" description="Disordered" evidence="2">
    <location>
        <begin position="1"/>
        <end position="47"/>
    </location>
</feature>
<dbReference type="Proteomes" id="UP001153714">
    <property type="component" value="Chromosome 1"/>
</dbReference>